<dbReference type="InterPro" id="IPR050109">
    <property type="entry name" value="HTH-type_TetR-like_transc_reg"/>
</dbReference>
<dbReference type="GO" id="GO:0003700">
    <property type="term" value="F:DNA-binding transcription factor activity"/>
    <property type="evidence" value="ECO:0007669"/>
    <property type="project" value="TreeGrafter"/>
</dbReference>
<dbReference type="GO" id="GO:0000976">
    <property type="term" value="F:transcription cis-regulatory region binding"/>
    <property type="evidence" value="ECO:0007669"/>
    <property type="project" value="TreeGrafter"/>
</dbReference>
<evidence type="ECO:0000313" key="5">
    <source>
        <dbReference type="Proteomes" id="UP000431401"/>
    </source>
</evidence>
<dbReference type="InterPro" id="IPR036271">
    <property type="entry name" value="Tet_transcr_reg_TetR-rel_C_sf"/>
</dbReference>
<dbReference type="PANTHER" id="PTHR30055:SF219">
    <property type="entry name" value="TRANSCRIPTIONAL REGULATORY PROTEIN"/>
    <property type="match status" value="1"/>
</dbReference>
<dbReference type="InterPro" id="IPR041583">
    <property type="entry name" value="TetR_C_31"/>
</dbReference>
<dbReference type="PROSITE" id="PS50977">
    <property type="entry name" value="HTH_TETR_2"/>
    <property type="match status" value="1"/>
</dbReference>
<dbReference type="Pfam" id="PF00440">
    <property type="entry name" value="TetR_N"/>
    <property type="match status" value="1"/>
</dbReference>
<proteinExistence type="predicted"/>
<name>A0A7K0E414_9NOCA</name>
<evidence type="ECO:0000256" key="1">
    <source>
        <dbReference type="ARBA" id="ARBA00023125"/>
    </source>
</evidence>
<dbReference type="AlphaFoldDB" id="A0A7K0E414"/>
<dbReference type="SUPFAM" id="SSF46689">
    <property type="entry name" value="Homeodomain-like"/>
    <property type="match status" value="1"/>
</dbReference>
<dbReference type="PANTHER" id="PTHR30055">
    <property type="entry name" value="HTH-TYPE TRANSCRIPTIONAL REGULATOR RUTR"/>
    <property type="match status" value="1"/>
</dbReference>
<comment type="caution">
    <text evidence="4">The sequence shown here is derived from an EMBL/GenBank/DDBJ whole genome shotgun (WGS) entry which is preliminary data.</text>
</comment>
<dbReference type="InterPro" id="IPR009057">
    <property type="entry name" value="Homeodomain-like_sf"/>
</dbReference>
<dbReference type="Proteomes" id="UP000431401">
    <property type="component" value="Unassembled WGS sequence"/>
</dbReference>
<evidence type="ECO:0000256" key="2">
    <source>
        <dbReference type="PROSITE-ProRule" id="PRU00335"/>
    </source>
</evidence>
<evidence type="ECO:0000259" key="3">
    <source>
        <dbReference type="PROSITE" id="PS50977"/>
    </source>
</evidence>
<accession>A0A7K0E414</accession>
<feature type="domain" description="HTH tetR-type" evidence="3">
    <location>
        <begin position="41"/>
        <end position="101"/>
    </location>
</feature>
<organism evidence="4 5">
    <name type="scientific">Nocardia aurantia</name>
    <dbReference type="NCBI Taxonomy" id="2585199"/>
    <lineage>
        <taxon>Bacteria</taxon>
        <taxon>Bacillati</taxon>
        <taxon>Actinomycetota</taxon>
        <taxon>Actinomycetes</taxon>
        <taxon>Mycobacteriales</taxon>
        <taxon>Nocardiaceae</taxon>
        <taxon>Nocardia</taxon>
    </lineage>
</organism>
<protein>
    <submittedName>
        <fullName evidence="4">HTH-type transcriptional regulator BetI</fullName>
    </submittedName>
</protein>
<dbReference type="Pfam" id="PF17940">
    <property type="entry name" value="TetR_C_31"/>
    <property type="match status" value="1"/>
</dbReference>
<dbReference type="PRINTS" id="PR00455">
    <property type="entry name" value="HTHTETR"/>
</dbReference>
<evidence type="ECO:0000313" key="4">
    <source>
        <dbReference type="EMBL" id="MQY31904.1"/>
    </source>
</evidence>
<dbReference type="InterPro" id="IPR001647">
    <property type="entry name" value="HTH_TetR"/>
</dbReference>
<feature type="DNA-binding region" description="H-T-H motif" evidence="2">
    <location>
        <begin position="64"/>
        <end position="83"/>
    </location>
</feature>
<dbReference type="SUPFAM" id="SSF48498">
    <property type="entry name" value="Tetracyclin repressor-like, C-terminal domain"/>
    <property type="match status" value="1"/>
</dbReference>
<gene>
    <name evidence="4" type="primary">betI_18</name>
    <name evidence="4" type="ORF">NRB56_75160</name>
</gene>
<dbReference type="Gene3D" id="1.10.357.10">
    <property type="entry name" value="Tetracycline Repressor, domain 2"/>
    <property type="match status" value="1"/>
</dbReference>
<sequence>MVKSLVDQFRHGPVDPARLAIARRPAGILGLMATGRQVKHGAGRDALLDATLRLIGKRGMFGFTMRDIASEAGMALGSTTYHFADRDELLRAALQRFADEEIGRIHNLLDRLADADPEAVLTAVIDELRRTNARPGATVAQLELYLAASRDPLIAESAARCVTAYHALAQRALTAVGVPPGRAADLARWVVALIDGFAVHAAAAGDATAIAADLPDALRALIDPTSTLT</sequence>
<reference evidence="4 5" key="1">
    <citation type="submission" date="2019-10" db="EMBL/GenBank/DDBJ databases">
        <title>Nocardia macrotermitis sp. nov. and Nocardia aurantia sp. nov., isolated from the gut of fungus growing-termite Macrotermes natalensis.</title>
        <authorList>
            <person name="Benndorf R."/>
            <person name="Schwitalla J."/>
            <person name="Martin K."/>
            <person name="De Beer W."/>
            <person name="Kaster A.-K."/>
            <person name="Vollmers J."/>
            <person name="Poulsen M."/>
            <person name="Beemelmanns C."/>
        </authorList>
    </citation>
    <scope>NUCLEOTIDE SEQUENCE [LARGE SCALE GENOMIC DNA]</scope>
    <source>
        <strain evidence="4 5">RB56</strain>
    </source>
</reference>
<keyword evidence="1 2" id="KW-0238">DNA-binding</keyword>
<keyword evidence="5" id="KW-1185">Reference proteome</keyword>
<dbReference type="EMBL" id="WEGI01000026">
    <property type="protein sequence ID" value="MQY31904.1"/>
    <property type="molecule type" value="Genomic_DNA"/>
</dbReference>